<comment type="similarity">
    <text evidence="1 3">Belongs to the gamma-glutamylcyclotransferase family.</text>
</comment>
<dbReference type="Gene3D" id="3.10.490.10">
    <property type="entry name" value="Gamma-glutamyl cyclotransferase-like"/>
    <property type="match status" value="1"/>
</dbReference>
<evidence type="ECO:0000256" key="1">
    <source>
        <dbReference type="ARBA" id="ARBA00008861"/>
    </source>
</evidence>
<dbReference type="GO" id="GO:0016740">
    <property type="term" value="F:transferase activity"/>
    <property type="evidence" value="ECO:0007669"/>
    <property type="project" value="UniProtKB-KW"/>
</dbReference>
<dbReference type="CDD" id="cd06661">
    <property type="entry name" value="GGCT_like"/>
    <property type="match status" value="1"/>
</dbReference>
<evidence type="ECO:0000313" key="6">
    <source>
        <dbReference type="Proteomes" id="UP000037515"/>
    </source>
</evidence>
<proteinExistence type="inferred from homology"/>
<keyword evidence="6" id="KW-1185">Reference proteome</keyword>
<organism evidence="5 6">
    <name type="scientific">Vibrio nereis</name>
    <dbReference type="NCBI Taxonomy" id="693"/>
    <lineage>
        <taxon>Bacteria</taxon>
        <taxon>Pseudomonadati</taxon>
        <taxon>Pseudomonadota</taxon>
        <taxon>Gammaproteobacteria</taxon>
        <taxon>Vibrionales</taxon>
        <taxon>Vibrionaceae</taxon>
        <taxon>Vibrio</taxon>
    </lineage>
</organism>
<keyword evidence="5" id="KW-0808">Transferase</keyword>
<dbReference type="PATRIC" id="fig|693.5.peg.2764"/>
<dbReference type="InterPro" id="IPR013024">
    <property type="entry name" value="GGCT-like"/>
</dbReference>
<dbReference type="PANTHER" id="PTHR12510">
    <property type="entry name" value="TROPONIN C-AKIN-1 PROTEIN"/>
    <property type="match status" value="1"/>
</dbReference>
<evidence type="ECO:0000313" key="5">
    <source>
        <dbReference type="EMBL" id="KOO02747.1"/>
    </source>
</evidence>
<evidence type="ECO:0000256" key="3">
    <source>
        <dbReference type="RuleBase" id="RU367036"/>
    </source>
</evidence>
<dbReference type="EMBL" id="LHPJ01000011">
    <property type="protein sequence ID" value="KOO02747.1"/>
    <property type="molecule type" value="Genomic_DNA"/>
</dbReference>
<dbReference type="InterPro" id="IPR036568">
    <property type="entry name" value="GGCT-like_sf"/>
</dbReference>
<dbReference type="STRING" id="693.AKJ17_13490"/>
<dbReference type="GO" id="GO:0005829">
    <property type="term" value="C:cytosol"/>
    <property type="evidence" value="ECO:0007669"/>
    <property type="project" value="TreeGrafter"/>
</dbReference>
<gene>
    <name evidence="5" type="ORF">AKJ17_13490</name>
</gene>
<feature type="domain" description="Gamma-glutamylcyclotransferase AIG2-like" evidence="4">
    <location>
        <begin position="5"/>
        <end position="113"/>
    </location>
</feature>
<name>A0A0M0HLR4_VIBNE</name>
<evidence type="ECO:0000256" key="2">
    <source>
        <dbReference type="PIRSR" id="PIRSR639126-1"/>
    </source>
</evidence>
<dbReference type="GO" id="GO:0061929">
    <property type="term" value="F:gamma-glutamylaminecyclotransferase activity"/>
    <property type="evidence" value="ECO:0007669"/>
    <property type="project" value="InterPro"/>
</dbReference>
<feature type="active site" description="Proton acceptor" evidence="2">
    <location>
        <position position="73"/>
    </location>
</feature>
<protein>
    <recommendedName>
        <fullName evidence="3">Gamma-glutamylcyclotransferase family protein</fullName>
    </recommendedName>
</protein>
<dbReference type="AlphaFoldDB" id="A0A0M0HLR4"/>
<dbReference type="OrthoDB" id="482277at2"/>
<dbReference type="PANTHER" id="PTHR12510:SF4">
    <property type="entry name" value="GAMMA-GLUTAMYLAMINECYCLOTRANSFERASE"/>
    <property type="match status" value="1"/>
</dbReference>
<dbReference type="Pfam" id="PF06094">
    <property type="entry name" value="GGACT"/>
    <property type="match status" value="1"/>
</dbReference>
<dbReference type="InterPro" id="IPR039126">
    <property type="entry name" value="GGACT"/>
</dbReference>
<dbReference type="Proteomes" id="UP000037515">
    <property type="component" value="Unassembled WGS sequence"/>
</dbReference>
<reference evidence="6" key="1">
    <citation type="submission" date="2015-08" db="EMBL/GenBank/DDBJ databases">
        <title>Vibrio galatheae sp. nov., a novel member of the Vibrionaceae family isolated from the Solomon Islands.</title>
        <authorList>
            <person name="Giubergia S."/>
            <person name="Machado H."/>
            <person name="Mateiu R.V."/>
            <person name="Gram L."/>
        </authorList>
    </citation>
    <scope>NUCLEOTIDE SEQUENCE [LARGE SCALE GENOMIC DNA]</scope>
    <source>
        <strain evidence="6">DSM 19584</strain>
    </source>
</reference>
<dbReference type="SUPFAM" id="SSF110857">
    <property type="entry name" value="Gamma-glutamyl cyclotransferase-like"/>
    <property type="match status" value="1"/>
</dbReference>
<dbReference type="RefSeq" id="WP_053396344.1">
    <property type="nucleotide sequence ID" value="NZ_LHPJ01000011.1"/>
</dbReference>
<sequence>MQHLLFVYGTLRKGESNQAFLESAEFLGSHETAPEYALYDLSGHPAVVEGHSSIQGEVYLLDDEMLARIDKLEDVPIEYRREQQIDTPFGRAWIYLYQDTSQLDVLLSSGDWCQRV</sequence>
<evidence type="ECO:0000259" key="4">
    <source>
        <dbReference type="Pfam" id="PF06094"/>
    </source>
</evidence>
<comment type="caution">
    <text evidence="5">The sequence shown here is derived from an EMBL/GenBank/DDBJ whole genome shotgun (WGS) entry which is preliminary data.</text>
</comment>
<accession>A0A0M0HLR4</accession>
<dbReference type="InterPro" id="IPR009288">
    <property type="entry name" value="AIG2-like_dom"/>
</dbReference>